<comment type="caution">
    <text evidence="1">The sequence shown here is derived from an EMBL/GenBank/DDBJ whole genome shotgun (WGS) entry which is preliminary data.</text>
</comment>
<proteinExistence type="predicted"/>
<reference evidence="1" key="1">
    <citation type="journal article" date="2023" name="G3 (Bethesda)">
        <title>A reference genome for the long-term kleptoplast-retaining sea slug Elysia crispata morphotype clarki.</title>
        <authorList>
            <person name="Eastman K.E."/>
            <person name="Pendleton A.L."/>
            <person name="Shaikh M.A."/>
            <person name="Suttiyut T."/>
            <person name="Ogas R."/>
            <person name="Tomko P."/>
            <person name="Gavelis G."/>
            <person name="Widhalm J.R."/>
            <person name="Wisecaver J.H."/>
        </authorList>
    </citation>
    <scope>NUCLEOTIDE SEQUENCE</scope>
    <source>
        <strain evidence="1">ECLA1</strain>
    </source>
</reference>
<keyword evidence="2" id="KW-1185">Reference proteome</keyword>
<evidence type="ECO:0000313" key="1">
    <source>
        <dbReference type="EMBL" id="KAK3763787.1"/>
    </source>
</evidence>
<evidence type="ECO:0000313" key="2">
    <source>
        <dbReference type="Proteomes" id="UP001283361"/>
    </source>
</evidence>
<sequence length="86" mass="9678">MKFGSDKHILGRGSPYCLTPPKSEEFENQIQGVGTGTLPGPVRRIKAESKTNLTNDYGVRARISNPVSWVKCFTPWPLYFFLLYVA</sequence>
<dbReference type="AlphaFoldDB" id="A0AAE1DAY5"/>
<organism evidence="1 2">
    <name type="scientific">Elysia crispata</name>
    <name type="common">lettuce slug</name>
    <dbReference type="NCBI Taxonomy" id="231223"/>
    <lineage>
        <taxon>Eukaryota</taxon>
        <taxon>Metazoa</taxon>
        <taxon>Spiralia</taxon>
        <taxon>Lophotrochozoa</taxon>
        <taxon>Mollusca</taxon>
        <taxon>Gastropoda</taxon>
        <taxon>Heterobranchia</taxon>
        <taxon>Euthyneura</taxon>
        <taxon>Panpulmonata</taxon>
        <taxon>Sacoglossa</taxon>
        <taxon>Placobranchoidea</taxon>
        <taxon>Plakobranchidae</taxon>
        <taxon>Elysia</taxon>
    </lineage>
</organism>
<gene>
    <name evidence="1" type="ORF">RRG08_065750</name>
</gene>
<accession>A0AAE1DAY5</accession>
<dbReference type="Proteomes" id="UP001283361">
    <property type="component" value="Unassembled WGS sequence"/>
</dbReference>
<name>A0AAE1DAY5_9GAST</name>
<protein>
    <submittedName>
        <fullName evidence="1">Uncharacterized protein</fullName>
    </submittedName>
</protein>
<dbReference type="EMBL" id="JAWDGP010004501">
    <property type="protein sequence ID" value="KAK3763787.1"/>
    <property type="molecule type" value="Genomic_DNA"/>
</dbReference>